<dbReference type="AlphaFoldDB" id="A0A1D1XIH2"/>
<proteinExistence type="predicted"/>
<protein>
    <submittedName>
        <fullName evidence="2">Tenascin-X</fullName>
    </submittedName>
</protein>
<dbReference type="EMBL" id="GDJX01025724">
    <property type="protein sequence ID" value="JAT42212.1"/>
    <property type="molecule type" value="Transcribed_RNA"/>
</dbReference>
<name>A0A1D1XIH2_9ARAE</name>
<reference evidence="2" key="1">
    <citation type="submission" date="2015-07" db="EMBL/GenBank/DDBJ databases">
        <title>Transcriptome Assembly of Anthurium amnicola.</title>
        <authorList>
            <person name="Suzuki J."/>
        </authorList>
    </citation>
    <scope>NUCLEOTIDE SEQUENCE</scope>
</reference>
<organism evidence="2">
    <name type="scientific">Anthurium amnicola</name>
    <dbReference type="NCBI Taxonomy" id="1678845"/>
    <lineage>
        <taxon>Eukaryota</taxon>
        <taxon>Viridiplantae</taxon>
        <taxon>Streptophyta</taxon>
        <taxon>Embryophyta</taxon>
        <taxon>Tracheophyta</taxon>
        <taxon>Spermatophyta</taxon>
        <taxon>Magnoliopsida</taxon>
        <taxon>Liliopsida</taxon>
        <taxon>Araceae</taxon>
        <taxon>Pothoideae</taxon>
        <taxon>Potheae</taxon>
        <taxon>Anthurium</taxon>
    </lineage>
</organism>
<keyword evidence="1" id="KW-0732">Signal</keyword>
<feature type="signal peptide" evidence="1">
    <location>
        <begin position="1"/>
        <end position="28"/>
    </location>
</feature>
<sequence length="108" mass="11577">MKNCFGLSLFVFIVVVFALLLSDNAVHARPRDYYKNGLNTRQFSPTPCDPTGTCVTGTCVNGICKCDTGIGAGECDNGEACGANDDCSSGKCKKKVCVAQKRRRGLFK</sequence>
<evidence type="ECO:0000313" key="2">
    <source>
        <dbReference type="EMBL" id="JAT42212.1"/>
    </source>
</evidence>
<gene>
    <name evidence="2" type="primary">TNXB_2</name>
    <name evidence="2" type="ORF">g.5467</name>
</gene>
<feature type="chain" id="PRO_5008899514" evidence="1">
    <location>
        <begin position="29"/>
        <end position="108"/>
    </location>
</feature>
<evidence type="ECO:0000256" key="1">
    <source>
        <dbReference type="SAM" id="SignalP"/>
    </source>
</evidence>
<accession>A0A1D1XIH2</accession>